<dbReference type="RefSeq" id="XP_062645330.1">
    <property type="nucleotide sequence ID" value="XM_062785775.1"/>
</dbReference>
<dbReference type="EMBL" id="MU853233">
    <property type="protein sequence ID" value="KAK4121559.1"/>
    <property type="molecule type" value="Genomic_DNA"/>
</dbReference>
<comment type="caution">
    <text evidence="1">The sequence shown here is derived from an EMBL/GenBank/DDBJ whole genome shotgun (WGS) entry which is preliminary data.</text>
</comment>
<dbReference type="Proteomes" id="UP001302602">
    <property type="component" value="Unassembled WGS sequence"/>
</dbReference>
<evidence type="ECO:0000313" key="1">
    <source>
        <dbReference type="EMBL" id="KAK4121559.1"/>
    </source>
</evidence>
<organism evidence="1 2">
    <name type="scientific">Parathielavia appendiculata</name>
    <dbReference type="NCBI Taxonomy" id="2587402"/>
    <lineage>
        <taxon>Eukaryota</taxon>
        <taxon>Fungi</taxon>
        <taxon>Dikarya</taxon>
        <taxon>Ascomycota</taxon>
        <taxon>Pezizomycotina</taxon>
        <taxon>Sordariomycetes</taxon>
        <taxon>Sordariomycetidae</taxon>
        <taxon>Sordariales</taxon>
        <taxon>Chaetomiaceae</taxon>
        <taxon>Parathielavia</taxon>
    </lineage>
</organism>
<reference evidence="1" key="1">
    <citation type="journal article" date="2023" name="Mol. Phylogenet. Evol.">
        <title>Genome-scale phylogeny and comparative genomics of the fungal order Sordariales.</title>
        <authorList>
            <person name="Hensen N."/>
            <person name="Bonometti L."/>
            <person name="Westerberg I."/>
            <person name="Brannstrom I.O."/>
            <person name="Guillou S."/>
            <person name="Cros-Aarteil S."/>
            <person name="Calhoun S."/>
            <person name="Haridas S."/>
            <person name="Kuo A."/>
            <person name="Mondo S."/>
            <person name="Pangilinan J."/>
            <person name="Riley R."/>
            <person name="LaButti K."/>
            <person name="Andreopoulos B."/>
            <person name="Lipzen A."/>
            <person name="Chen C."/>
            <person name="Yan M."/>
            <person name="Daum C."/>
            <person name="Ng V."/>
            <person name="Clum A."/>
            <person name="Steindorff A."/>
            <person name="Ohm R.A."/>
            <person name="Martin F."/>
            <person name="Silar P."/>
            <person name="Natvig D.O."/>
            <person name="Lalanne C."/>
            <person name="Gautier V."/>
            <person name="Ament-Velasquez S.L."/>
            <person name="Kruys A."/>
            <person name="Hutchinson M.I."/>
            <person name="Powell A.J."/>
            <person name="Barry K."/>
            <person name="Miller A.N."/>
            <person name="Grigoriev I.V."/>
            <person name="Debuchy R."/>
            <person name="Gladieux P."/>
            <person name="Hiltunen Thoren M."/>
            <person name="Johannesson H."/>
        </authorList>
    </citation>
    <scope>NUCLEOTIDE SEQUENCE</scope>
    <source>
        <strain evidence="1">CBS 731.68</strain>
    </source>
</reference>
<keyword evidence="2" id="KW-1185">Reference proteome</keyword>
<accession>A0AAN6TW22</accession>
<reference evidence="1" key="2">
    <citation type="submission" date="2023-05" db="EMBL/GenBank/DDBJ databases">
        <authorList>
            <consortium name="Lawrence Berkeley National Laboratory"/>
            <person name="Steindorff A."/>
            <person name="Hensen N."/>
            <person name="Bonometti L."/>
            <person name="Westerberg I."/>
            <person name="Brannstrom I.O."/>
            <person name="Guillou S."/>
            <person name="Cros-Aarteil S."/>
            <person name="Calhoun S."/>
            <person name="Haridas S."/>
            <person name="Kuo A."/>
            <person name="Mondo S."/>
            <person name="Pangilinan J."/>
            <person name="Riley R."/>
            <person name="Labutti K."/>
            <person name="Andreopoulos B."/>
            <person name="Lipzen A."/>
            <person name="Chen C."/>
            <person name="Yanf M."/>
            <person name="Daum C."/>
            <person name="Ng V."/>
            <person name="Clum A."/>
            <person name="Ohm R."/>
            <person name="Martin F."/>
            <person name="Silar P."/>
            <person name="Natvig D."/>
            <person name="Lalanne C."/>
            <person name="Gautier V."/>
            <person name="Ament-Velasquez S.L."/>
            <person name="Kruys A."/>
            <person name="Hutchinson M.I."/>
            <person name="Powell A.J."/>
            <person name="Barry K."/>
            <person name="Miller A.N."/>
            <person name="Grigoriev I.V."/>
            <person name="Debuchy R."/>
            <person name="Gladieux P."/>
            <person name="Thoren M.H."/>
            <person name="Johannesson H."/>
        </authorList>
    </citation>
    <scope>NUCLEOTIDE SEQUENCE</scope>
    <source>
        <strain evidence="1">CBS 731.68</strain>
    </source>
</reference>
<gene>
    <name evidence="1" type="ORF">N657DRAFT_109698</name>
</gene>
<sequence length="186" mass="20706">MSSGAVKLDAGGARAVWLRQIFAIERHSRLRTAQDTVNQLEELLTLLSSSWRVYRGSCFLFFLLFLWHRTSHQASTDPDRNPAAHGFEVAIIPARLPCLRSAVPVPAPRNAIVVGRKAPPDSWAQTRRRFFCTANLLKNGREIGRTRRGAWHLRRIRIQPGRSQRQSAVLGVAVGSLATAHTPSAP</sequence>
<evidence type="ECO:0000313" key="2">
    <source>
        <dbReference type="Proteomes" id="UP001302602"/>
    </source>
</evidence>
<proteinExistence type="predicted"/>
<name>A0AAN6TW22_9PEZI</name>
<dbReference type="GeneID" id="87822541"/>
<protein>
    <submittedName>
        <fullName evidence="1">Uncharacterized protein</fullName>
    </submittedName>
</protein>
<dbReference type="AlphaFoldDB" id="A0AAN6TW22"/>